<accession>A0A0W7WR68</accession>
<comment type="caution">
    <text evidence="1">The sequence shown here is derived from an EMBL/GenBank/DDBJ whole genome shotgun (WGS) entry which is preliminary data.</text>
</comment>
<evidence type="ECO:0000313" key="1">
    <source>
        <dbReference type="EMBL" id="KUF13052.1"/>
    </source>
</evidence>
<dbReference type="SUPFAM" id="SSF48452">
    <property type="entry name" value="TPR-like"/>
    <property type="match status" value="1"/>
</dbReference>
<dbReference type="EMBL" id="LOCL01000083">
    <property type="protein sequence ID" value="KUF13052.1"/>
    <property type="molecule type" value="Genomic_DNA"/>
</dbReference>
<dbReference type="InterPro" id="IPR011990">
    <property type="entry name" value="TPR-like_helical_dom_sf"/>
</dbReference>
<organism evidence="1 2">
    <name type="scientific">Streptomyces silvensis</name>
    <dbReference type="NCBI Taxonomy" id="1765722"/>
    <lineage>
        <taxon>Bacteria</taxon>
        <taxon>Bacillati</taxon>
        <taxon>Actinomycetota</taxon>
        <taxon>Actinomycetes</taxon>
        <taxon>Kitasatosporales</taxon>
        <taxon>Streptomycetaceae</taxon>
        <taxon>Streptomyces</taxon>
    </lineage>
</organism>
<sequence>MARPGRSPRPRYRDVRWLLGDRVRRPVLELYGPPGAATSAAASHLLRHAAGRRPFDILRVPVLRLDVAPELTLLRLLEVLGEAPEPLIGTVAAAPDALAPMLTALCREQLRTLRRPVVVLDGVPAGPPGTTLLRLTARILHGTDARVLATSASRHTGTGLRLISRKAPATGEGAAHPAPGRARLSAPAVALLDVLRRWDGEEFTAPVASALRGVDCRTAVRELCTGGLLQETRADRYRLHPAATAEARAAERTGAVTTLDGDLAAAVLDGRADLRDDADAYADLAVRLLCAHEPRGTALLAQLEPQLAGGQGLFRLLRVKQTLWHLTGDYEPVRVLIAVSTRETGNPTTASRVLKPAPSRRAALEEAVTLRHLGRLTDADAALVALDALPTRTPDGWALHTRAAIQCDMGTLTGADRLLRRAVEAHQVRGDRRGEAWAAHHYGRLRLLRGDTEEARKRLEAAQHTFADLGDLHGVAWSSTELARCGLVDGAWEEALGDLARAGVLHLRNHDVRGSAWARLYTGFAEAGARRPWAAKERFAQAFVEFWGVPDRLGAAWAQHCLGLANRDPGRRSPDAAFFLRRAWTDFTATGCPHGLAWSTLELAESERLTVPIKDSHSPKRYSAAQRQFAAIGDAAGELWVAVARRPRGPISPLLGGGVPRDLDRFYPSQVAAAFKADADIGIPLVARCTIPEPWAHVTGGDPPSVSRIHLVLLDDEATTRTASRIALHIDPGPDHPWSTPTADHPWLTARATPLTAADVEPAHAVTLKPSPRDPDGAEFLFTPRRAGRHRLLFTVEDSATATVLQQVETYIDVTDGEAGTPDAAGSPEALRRA</sequence>
<protein>
    <submittedName>
        <fullName evidence="1">Uncharacterized protein</fullName>
    </submittedName>
</protein>
<name>A0A0W7WR68_9ACTN</name>
<keyword evidence="2" id="KW-1185">Reference proteome</keyword>
<dbReference type="Proteomes" id="UP000054804">
    <property type="component" value="Unassembled WGS sequence"/>
</dbReference>
<evidence type="ECO:0000313" key="2">
    <source>
        <dbReference type="Proteomes" id="UP000054804"/>
    </source>
</evidence>
<dbReference type="STRING" id="1765722.AT728_37590"/>
<proteinExistence type="predicted"/>
<dbReference type="AlphaFoldDB" id="A0A0W7WR68"/>
<gene>
    <name evidence="1" type="ORF">AT728_37590</name>
</gene>
<reference evidence="1 2" key="1">
    <citation type="submission" date="2015-12" db="EMBL/GenBank/DDBJ databases">
        <title>Draft genome sequence of Streptomyces silvensis ATCC 53525, a producer of novel hormone antagonists.</title>
        <authorList>
            <person name="Johnston C.W."/>
            <person name="Li Y."/>
            <person name="Magarvey N.A."/>
        </authorList>
    </citation>
    <scope>NUCLEOTIDE SEQUENCE [LARGE SCALE GENOMIC DNA]</scope>
    <source>
        <strain evidence="1 2">ATCC 53525</strain>
    </source>
</reference>
<dbReference type="Gene3D" id="1.25.40.10">
    <property type="entry name" value="Tetratricopeptide repeat domain"/>
    <property type="match status" value="1"/>
</dbReference>